<accession>A0A9D4F2G2</accession>
<keyword evidence="2" id="KW-1185">Reference proteome</keyword>
<comment type="caution">
    <text evidence="1">The sequence shown here is derived from an EMBL/GenBank/DDBJ whole genome shotgun (WGS) entry which is preliminary data.</text>
</comment>
<organism evidence="1 2">
    <name type="scientific">Dreissena polymorpha</name>
    <name type="common">Zebra mussel</name>
    <name type="synonym">Mytilus polymorpha</name>
    <dbReference type="NCBI Taxonomy" id="45954"/>
    <lineage>
        <taxon>Eukaryota</taxon>
        <taxon>Metazoa</taxon>
        <taxon>Spiralia</taxon>
        <taxon>Lophotrochozoa</taxon>
        <taxon>Mollusca</taxon>
        <taxon>Bivalvia</taxon>
        <taxon>Autobranchia</taxon>
        <taxon>Heteroconchia</taxon>
        <taxon>Euheterodonta</taxon>
        <taxon>Imparidentia</taxon>
        <taxon>Neoheterodontei</taxon>
        <taxon>Myida</taxon>
        <taxon>Dreissenoidea</taxon>
        <taxon>Dreissenidae</taxon>
        <taxon>Dreissena</taxon>
    </lineage>
</organism>
<evidence type="ECO:0000313" key="1">
    <source>
        <dbReference type="EMBL" id="KAH3790557.1"/>
    </source>
</evidence>
<dbReference type="AlphaFoldDB" id="A0A9D4F2G2"/>
<evidence type="ECO:0000313" key="2">
    <source>
        <dbReference type="Proteomes" id="UP000828390"/>
    </source>
</evidence>
<dbReference type="Proteomes" id="UP000828390">
    <property type="component" value="Unassembled WGS sequence"/>
</dbReference>
<sequence length="93" mass="10708">MSGNEKDSRQSTDTFRVLFHVSHFRRDCRGKFFDSLKFWHGNHGNPVVSRLAIPFPYVASRSSRFLHDGPKRDCRGRREHGVNAALACCAFRV</sequence>
<dbReference type="EMBL" id="JAIWYP010000008">
    <property type="protein sequence ID" value="KAH3790557.1"/>
    <property type="molecule type" value="Genomic_DNA"/>
</dbReference>
<gene>
    <name evidence="1" type="ORF">DPMN_168759</name>
</gene>
<reference evidence="1" key="2">
    <citation type="submission" date="2020-11" db="EMBL/GenBank/DDBJ databases">
        <authorList>
            <person name="McCartney M.A."/>
            <person name="Auch B."/>
            <person name="Kono T."/>
            <person name="Mallez S."/>
            <person name="Becker A."/>
            <person name="Gohl D.M."/>
            <person name="Silverstein K.A.T."/>
            <person name="Koren S."/>
            <person name="Bechman K.B."/>
            <person name="Herman A."/>
            <person name="Abrahante J.E."/>
            <person name="Garbe J."/>
        </authorList>
    </citation>
    <scope>NUCLEOTIDE SEQUENCE</scope>
    <source>
        <strain evidence="1">Duluth1</strain>
        <tissue evidence="1">Whole animal</tissue>
    </source>
</reference>
<name>A0A9D4F2G2_DREPO</name>
<protein>
    <submittedName>
        <fullName evidence="1">Uncharacterized protein</fullName>
    </submittedName>
</protein>
<reference evidence="1" key="1">
    <citation type="journal article" date="2019" name="bioRxiv">
        <title>The Genome of the Zebra Mussel, Dreissena polymorpha: A Resource for Invasive Species Research.</title>
        <authorList>
            <person name="McCartney M.A."/>
            <person name="Auch B."/>
            <person name="Kono T."/>
            <person name="Mallez S."/>
            <person name="Zhang Y."/>
            <person name="Obille A."/>
            <person name="Becker A."/>
            <person name="Abrahante J.E."/>
            <person name="Garbe J."/>
            <person name="Badalamenti J.P."/>
            <person name="Herman A."/>
            <person name="Mangelson H."/>
            <person name="Liachko I."/>
            <person name="Sullivan S."/>
            <person name="Sone E.D."/>
            <person name="Koren S."/>
            <person name="Silverstein K.A.T."/>
            <person name="Beckman K.B."/>
            <person name="Gohl D.M."/>
        </authorList>
    </citation>
    <scope>NUCLEOTIDE SEQUENCE</scope>
    <source>
        <strain evidence="1">Duluth1</strain>
        <tissue evidence="1">Whole animal</tissue>
    </source>
</reference>
<proteinExistence type="predicted"/>